<organism evidence="1">
    <name type="scientific">Anguilla anguilla</name>
    <name type="common">European freshwater eel</name>
    <name type="synonym">Muraena anguilla</name>
    <dbReference type="NCBI Taxonomy" id="7936"/>
    <lineage>
        <taxon>Eukaryota</taxon>
        <taxon>Metazoa</taxon>
        <taxon>Chordata</taxon>
        <taxon>Craniata</taxon>
        <taxon>Vertebrata</taxon>
        <taxon>Euteleostomi</taxon>
        <taxon>Actinopterygii</taxon>
        <taxon>Neopterygii</taxon>
        <taxon>Teleostei</taxon>
        <taxon>Anguilliformes</taxon>
        <taxon>Anguillidae</taxon>
        <taxon>Anguilla</taxon>
    </lineage>
</organism>
<reference evidence="1" key="2">
    <citation type="journal article" date="2015" name="Fish Shellfish Immunol.">
        <title>Early steps in the European eel (Anguilla anguilla)-Vibrio vulnificus interaction in the gills: Role of the RtxA13 toxin.</title>
        <authorList>
            <person name="Callol A."/>
            <person name="Pajuelo D."/>
            <person name="Ebbesson L."/>
            <person name="Teles M."/>
            <person name="MacKenzie S."/>
            <person name="Amaro C."/>
        </authorList>
    </citation>
    <scope>NUCLEOTIDE SEQUENCE</scope>
</reference>
<dbReference type="EMBL" id="GBXM01026286">
    <property type="protein sequence ID" value="JAH82291.1"/>
    <property type="molecule type" value="Transcribed_RNA"/>
</dbReference>
<dbReference type="AlphaFoldDB" id="A0A0E9VW29"/>
<sequence>MTLETVFGSQWKTSRRIPLPAKLNCLLVWTTFFSFSTCEIQ</sequence>
<protein>
    <submittedName>
        <fullName evidence="1">Uncharacterized protein</fullName>
    </submittedName>
</protein>
<reference evidence="1" key="1">
    <citation type="submission" date="2014-11" db="EMBL/GenBank/DDBJ databases">
        <authorList>
            <person name="Amaro Gonzalez C."/>
        </authorList>
    </citation>
    <scope>NUCLEOTIDE SEQUENCE</scope>
</reference>
<name>A0A0E9VW29_ANGAN</name>
<proteinExistence type="predicted"/>
<accession>A0A0E9VW29</accession>
<evidence type="ECO:0000313" key="1">
    <source>
        <dbReference type="EMBL" id="JAH82291.1"/>
    </source>
</evidence>